<evidence type="ECO:0000313" key="1">
    <source>
        <dbReference type="EMBL" id="KAG6752314.1"/>
    </source>
</evidence>
<gene>
    <name evidence="1" type="ORF">POTOM_044538</name>
</gene>
<organism evidence="1 2">
    <name type="scientific">Populus tomentosa</name>
    <name type="common">Chinese white poplar</name>
    <dbReference type="NCBI Taxonomy" id="118781"/>
    <lineage>
        <taxon>Eukaryota</taxon>
        <taxon>Viridiplantae</taxon>
        <taxon>Streptophyta</taxon>
        <taxon>Embryophyta</taxon>
        <taxon>Tracheophyta</taxon>
        <taxon>Spermatophyta</taxon>
        <taxon>Magnoliopsida</taxon>
        <taxon>eudicotyledons</taxon>
        <taxon>Gunneridae</taxon>
        <taxon>Pentapetalae</taxon>
        <taxon>rosids</taxon>
        <taxon>fabids</taxon>
        <taxon>Malpighiales</taxon>
        <taxon>Salicaceae</taxon>
        <taxon>Saliceae</taxon>
        <taxon>Populus</taxon>
    </lineage>
</organism>
<dbReference type="Proteomes" id="UP000886885">
    <property type="component" value="Chromosome 13A"/>
</dbReference>
<dbReference type="EMBL" id="JAAWWB010000025">
    <property type="protein sequence ID" value="KAG6752314.1"/>
    <property type="molecule type" value="Genomic_DNA"/>
</dbReference>
<name>A0A8X8CEN0_POPTO</name>
<proteinExistence type="predicted"/>
<reference evidence="1" key="1">
    <citation type="journal article" date="2020" name="bioRxiv">
        <title>Hybrid origin of Populus tomentosa Carr. identified through genome sequencing and phylogenomic analysis.</title>
        <authorList>
            <person name="An X."/>
            <person name="Gao K."/>
            <person name="Chen Z."/>
            <person name="Li J."/>
            <person name="Yang X."/>
            <person name="Yang X."/>
            <person name="Zhou J."/>
            <person name="Guo T."/>
            <person name="Zhao T."/>
            <person name="Huang S."/>
            <person name="Miao D."/>
            <person name="Khan W.U."/>
            <person name="Rao P."/>
            <person name="Ye M."/>
            <person name="Lei B."/>
            <person name="Liao W."/>
            <person name="Wang J."/>
            <person name="Ji L."/>
            <person name="Li Y."/>
            <person name="Guo B."/>
            <person name="Mustafa N.S."/>
            <person name="Li S."/>
            <person name="Yun Q."/>
            <person name="Keller S.R."/>
            <person name="Mao J."/>
            <person name="Zhang R."/>
            <person name="Strauss S.H."/>
        </authorList>
    </citation>
    <scope>NUCLEOTIDE SEQUENCE</scope>
    <source>
        <strain evidence="1">GM15</strain>
        <tissue evidence="1">Leaf</tissue>
    </source>
</reference>
<keyword evidence="2" id="KW-1185">Reference proteome</keyword>
<protein>
    <submittedName>
        <fullName evidence="1">Uncharacterized protein</fullName>
    </submittedName>
</protein>
<dbReference type="AlphaFoldDB" id="A0A8X8CEN0"/>
<dbReference type="OrthoDB" id="1938374at2759"/>
<sequence length="221" mass="25157">MKAFRECINDCCLIELPLMGKKFSWSTRGNSASRIDGAFMKADFRQAIKDFWFKAISSLDGQNKVVKAVNVLKHVLREWNKDSFVSKPSEVKRDIFNFYKDLLDGWVRPSCSKPSFKRLSLSSVDSMEVPFSYEEVKAAIWDCIGEVLGVHLGAVRCIFSYLGGDKDSKEAELLAVVKDIELFSSVFGHFSFCHNLREANFMADSLAKQGVNRMEEHMAWI</sequence>
<comment type="caution">
    <text evidence="1">The sequence shown here is derived from an EMBL/GenBank/DDBJ whole genome shotgun (WGS) entry which is preliminary data.</text>
</comment>
<evidence type="ECO:0000313" key="2">
    <source>
        <dbReference type="Proteomes" id="UP000886885"/>
    </source>
</evidence>
<accession>A0A8X8CEN0</accession>